<name>A0AAV6NE88_9ROSI</name>
<organism evidence="1 2">
    <name type="scientific">Cucurbita argyrosperma subsp. sororia</name>
    <dbReference type="NCBI Taxonomy" id="37648"/>
    <lineage>
        <taxon>Eukaryota</taxon>
        <taxon>Viridiplantae</taxon>
        <taxon>Streptophyta</taxon>
        <taxon>Embryophyta</taxon>
        <taxon>Tracheophyta</taxon>
        <taxon>Spermatophyta</taxon>
        <taxon>Magnoliopsida</taxon>
        <taxon>eudicotyledons</taxon>
        <taxon>Gunneridae</taxon>
        <taxon>Pentapetalae</taxon>
        <taxon>rosids</taxon>
        <taxon>fabids</taxon>
        <taxon>Cucurbitales</taxon>
        <taxon>Cucurbitaceae</taxon>
        <taxon>Cucurbiteae</taxon>
        <taxon>Cucurbita</taxon>
    </lineage>
</organism>
<dbReference type="AlphaFoldDB" id="A0AAV6NE88"/>
<proteinExistence type="predicted"/>
<accession>A0AAV6NE88</accession>
<dbReference type="Proteomes" id="UP000685013">
    <property type="component" value="Chromosome 6"/>
</dbReference>
<comment type="caution">
    <text evidence="1">The sequence shown here is derived from an EMBL/GenBank/DDBJ whole genome shotgun (WGS) entry which is preliminary data.</text>
</comment>
<dbReference type="EMBL" id="JAGKQH010000006">
    <property type="protein sequence ID" value="KAG6596324.1"/>
    <property type="molecule type" value="Genomic_DNA"/>
</dbReference>
<feature type="non-terminal residue" evidence="1">
    <location>
        <position position="1"/>
    </location>
</feature>
<evidence type="ECO:0000313" key="1">
    <source>
        <dbReference type="EMBL" id="KAG6596324.1"/>
    </source>
</evidence>
<keyword evidence="2" id="KW-1185">Reference proteome</keyword>
<reference evidence="1 2" key="1">
    <citation type="journal article" date="2021" name="Hortic Res">
        <title>The domestication of Cucurbita argyrosperma as revealed by the genome of its wild relative.</title>
        <authorList>
            <person name="Barrera-Redondo J."/>
            <person name="Sanchez-de la Vega G."/>
            <person name="Aguirre-Liguori J.A."/>
            <person name="Castellanos-Morales G."/>
            <person name="Gutierrez-Guerrero Y.T."/>
            <person name="Aguirre-Dugua X."/>
            <person name="Aguirre-Planter E."/>
            <person name="Tenaillon M.I."/>
            <person name="Lira-Saade R."/>
            <person name="Eguiarte L.E."/>
        </authorList>
    </citation>
    <scope>NUCLEOTIDE SEQUENCE [LARGE SCALE GENOMIC DNA]</scope>
    <source>
        <strain evidence="1">JBR-2021</strain>
    </source>
</reference>
<gene>
    <name evidence="1" type="ORF">SDJN03_09504</name>
</gene>
<protein>
    <submittedName>
        <fullName evidence="1">Uncharacterized protein</fullName>
    </submittedName>
</protein>
<evidence type="ECO:0000313" key="2">
    <source>
        <dbReference type="Proteomes" id="UP000685013"/>
    </source>
</evidence>
<sequence length="82" mass="8874">MASQVSDAVDVTSSLDAENSAFGAHSDANEASGEEKYRSLIAKEIQELKNSKAGQAKKIVFLEEKLLDHITRRPMIGPCALL</sequence>